<feature type="transmembrane region" description="Helical" evidence="2">
    <location>
        <begin position="60"/>
        <end position="80"/>
    </location>
</feature>
<sequence>MLLRNRNYTSKQIQKIKKKKSTFNHQRFQKKMPTNPRQKLPRKNVGMNNGRIRWGLPTTFIFGIVFIILVVPSLVVVPFISGSKVQSQTVEQQQPEAHEELAEDSAVEVAVMRSQTEQIENVPLETYVSRVVAAEMPVEFETEALKAQALAARTFIVNQLLFKEKDTESDVSDTIMDQVYKDESELRAKWGNDYNKNMEKITEAVLATKDQILTYNNEPITPQFFSTSNGYTENSEDYWSNEIPYLRSVASPWDEVSPYYLDQETFTLEAVETALGIDLPNNKQLAIEATRTESQRVDELKLEGSLFTGREVREKLQLRSNDFTIEQKDNYLIFTTKGNGHGVGMSQYGANGMAKEGKNYEEIVKYYYKGIEISSLDDAVPTLVMQ</sequence>
<name>A0ABU9XGA7_9BACI</name>
<evidence type="ECO:0000313" key="4">
    <source>
        <dbReference type="EMBL" id="MEN2767316.1"/>
    </source>
</evidence>
<proteinExistence type="predicted"/>
<feature type="compositionally biased region" description="Basic residues" evidence="1">
    <location>
        <begin position="19"/>
        <end position="30"/>
    </location>
</feature>
<keyword evidence="2" id="KW-1133">Transmembrane helix</keyword>
<dbReference type="InterPro" id="IPR013486">
    <property type="entry name" value="SpoIID/LytB"/>
</dbReference>
<organism evidence="4 5">
    <name type="scientific">Ornithinibacillus xuwenensis</name>
    <dbReference type="NCBI Taxonomy" id="3144668"/>
    <lineage>
        <taxon>Bacteria</taxon>
        <taxon>Bacillati</taxon>
        <taxon>Bacillota</taxon>
        <taxon>Bacilli</taxon>
        <taxon>Bacillales</taxon>
        <taxon>Bacillaceae</taxon>
        <taxon>Ornithinibacillus</taxon>
    </lineage>
</organism>
<comment type="caution">
    <text evidence="4">The sequence shown here is derived from an EMBL/GenBank/DDBJ whole genome shotgun (WGS) entry which is preliminary data.</text>
</comment>
<evidence type="ECO:0000256" key="1">
    <source>
        <dbReference type="SAM" id="MobiDB-lite"/>
    </source>
</evidence>
<evidence type="ECO:0000313" key="5">
    <source>
        <dbReference type="Proteomes" id="UP001444625"/>
    </source>
</evidence>
<dbReference type="InterPro" id="IPR014225">
    <property type="entry name" value="Spore_II_D_firmicutes"/>
</dbReference>
<dbReference type="EMBL" id="JBDIML010000002">
    <property type="protein sequence ID" value="MEN2767316.1"/>
    <property type="molecule type" value="Genomic_DNA"/>
</dbReference>
<dbReference type="InterPro" id="IPR013693">
    <property type="entry name" value="SpoIID/LytB_N"/>
</dbReference>
<reference evidence="4 5" key="1">
    <citation type="submission" date="2024-05" db="EMBL/GenBank/DDBJ databases">
        <authorList>
            <person name="Haq I."/>
            <person name="Ullah Z."/>
            <person name="Ahmad R."/>
            <person name="Li M."/>
            <person name="Tong Y."/>
        </authorList>
    </citation>
    <scope>NUCLEOTIDE SEQUENCE [LARGE SCALE GENOMIC DNA]</scope>
    <source>
        <strain evidence="4 5">16A2E</strain>
    </source>
</reference>
<keyword evidence="2" id="KW-0812">Transmembrane</keyword>
<evidence type="ECO:0000259" key="3">
    <source>
        <dbReference type="Pfam" id="PF08486"/>
    </source>
</evidence>
<protein>
    <submittedName>
        <fullName evidence="4">Stage II sporulation protein D</fullName>
    </submittedName>
</protein>
<dbReference type="NCBIfam" id="TIGR02870">
    <property type="entry name" value="spore_II_D"/>
    <property type="match status" value="1"/>
</dbReference>
<evidence type="ECO:0000256" key="2">
    <source>
        <dbReference type="SAM" id="Phobius"/>
    </source>
</evidence>
<accession>A0ABU9XGA7</accession>
<dbReference type="InterPro" id="IPR051922">
    <property type="entry name" value="Bact_Sporulation_Assoc"/>
</dbReference>
<keyword evidence="2" id="KW-0472">Membrane</keyword>
<keyword evidence="5" id="KW-1185">Reference proteome</keyword>
<dbReference type="Pfam" id="PF08486">
    <property type="entry name" value="SpoIID"/>
    <property type="match status" value="1"/>
</dbReference>
<dbReference type="PANTHER" id="PTHR30032:SF4">
    <property type="entry name" value="AMIDASE ENHANCER"/>
    <property type="match status" value="1"/>
</dbReference>
<dbReference type="PANTHER" id="PTHR30032">
    <property type="entry name" value="N-ACETYLMURAMOYL-L-ALANINE AMIDASE-RELATED"/>
    <property type="match status" value="1"/>
</dbReference>
<dbReference type="Proteomes" id="UP001444625">
    <property type="component" value="Unassembled WGS sequence"/>
</dbReference>
<feature type="domain" description="Sporulation stage II protein D amidase enhancer LytB N-terminal" evidence="3">
    <location>
        <begin position="114"/>
        <end position="215"/>
    </location>
</feature>
<dbReference type="NCBIfam" id="TIGR02669">
    <property type="entry name" value="SpoIID_LytB"/>
    <property type="match status" value="1"/>
</dbReference>
<gene>
    <name evidence="4" type="primary">spoIID</name>
    <name evidence="4" type="ORF">ABC228_08950</name>
</gene>
<dbReference type="RefSeq" id="WP_345824777.1">
    <property type="nucleotide sequence ID" value="NZ_JBDIML010000002.1"/>
</dbReference>
<feature type="region of interest" description="Disordered" evidence="1">
    <location>
        <begin position="19"/>
        <end position="46"/>
    </location>
</feature>